<gene>
    <name evidence="1" type="ORF">AL544_002110</name>
</gene>
<keyword evidence="2" id="KW-1185">Reference proteome</keyword>
<accession>A0A2J9VJ18</accession>
<dbReference type="AlphaFoldDB" id="A0A2J9VJ18"/>
<dbReference type="OrthoDB" id="9902219at2"/>
<protein>
    <submittedName>
        <fullName evidence="1">Positive regulator AgmR</fullName>
    </submittedName>
</protein>
<sequence length="32" mass="4011">MKLLDFQRFLPRKYPIETQRLTRELSMHEADF</sequence>
<name>A0A2J9VJ18_VIBMI</name>
<evidence type="ECO:0000313" key="2">
    <source>
        <dbReference type="Proteomes" id="UP000053748"/>
    </source>
</evidence>
<organism evidence="1 2">
    <name type="scientific">Vibrio mimicus</name>
    <dbReference type="NCBI Taxonomy" id="674"/>
    <lineage>
        <taxon>Bacteria</taxon>
        <taxon>Pseudomonadati</taxon>
        <taxon>Pseudomonadota</taxon>
        <taxon>Gammaproteobacteria</taxon>
        <taxon>Vibrionales</taxon>
        <taxon>Vibrionaceae</taxon>
        <taxon>Vibrio</taxon>
    </lineage>
</organism>
<dbReference type="EMBL" id="LOSJ02000001">
    <property type="protein sequence ID" value="PNM63785.1"/>
    <property type="molecule type" value="Genomic_DNA"/>
</dbReference>
<reference evidence="1" key="1">
    <citation type="submission" date="2017-12" db="EMBL/GenBank/DDBJ databases">
        <title>FDA dAtabase for Regulatory Grade micrObial Sequences (FDA-ARGOS): Supporting development and validation of Infectious Disease Dx tests.</title>
        <authorList>
            <person name="Hoffmann M."/>
            <person name="Allard M."/>
            <person name="Evans P."/>
            <person name="Brown E."/>
            <person name="Tallon L.J."/>
            <person name="Sadzewicz L."/>
            <person name="Sengamalay N."/>
            <person name="Ott S."/>
            <person name="Godinez A."/>
            <person name="Nagaraj S."/>
            <person name="Vavikolanu K."/>
            <person name="Aluvathingal J."/>
            <person name="Nadendla S."/>
            <person name="Hobson J."/>
            <person name="Sichtig H."/>
        </authorList>
    </citation>
    <scope>NUCLEOTIDE SEQUENCE [LARGE SCALE GENOMIC DNA]</scope>
    <source>
        <strain evidence="1">FDAARGOS_113</strain>
    </source>
</reference>
<dbReference type="Proteomes" id="UP000053748">
    <property type="component" value="Unassembled WGS sequence"/>
</dbReference>
<evidence type="ECO:0000313" key="1">
    <source>
        <dbReference type="EMBL" id="PNM63785.1"/>
    </source>
</evidence>
<proteinExistence type="predicted"/>
<comment type="caution">
    <text evidence="1">The sequence shown here is derived from an EMBL/GenBank/DDBJ whole genome shotgun (WGS) entry which is preliminary data.</text>
</comment>